<evidence type="ECO:0000313" key="3">
    <source>
        <dbReference type="Proteomes" id="UP000440578"/>
    </source>
</evidence>
<dbReference type="EMBL" id="VIIS01000460">
    <property type="protein sequence ID" value="KAF0308824.1"/>
    <property type="molecule type" value="Genomic_DNA"/>
</dbReference>
<reference evidence="2 3" key="1">
    <citation type="submission" date="2019-07" db="EMBL/GenBank/DDBJ databases">
        <title>Draft genome assembly of a fouling barnacle, Amphibalanus amphitrite (Darwin, 1854): The first reference genome for Thecostraca.</title>
        <authorList>
            <person name="Kim W."/>
        </authorList>
    </citation>
    <scope>NUCLEOTIDE SEQUENCE [LARGE SCALE GENOMIC DNA]</scope>
    <source>
        <strain evidence="2">SNU_AA5</strain>
        <tissue evidence="2">Soma without cirri and trophi</tissue>
    </source>
</reference>
<name>A0A6A4WYD3_AMPAM</name>
<feature type="compositionally biased region" description="Low complexity" evidence="1">
    <location>
        <begin position="79"/>
        <end position="97"/>
    </location>
</feature>
<feature type="region of interest" description="Disordered" evidence="1">
    <location>
        <begin position="75"/>
        <end position="102"/>
    </location>
</feature>
<dbReference type="InterPro" id="IPR051888">
    <property type="entry name" value="UPF0148_domain"/>
</dbReference>
<proteinExistence type="predicted"/>
<keyword evidence="3" id="KW-1185">Reference proteome</keyword>
<accession>A0A6A4WYD3</accession>
<evidence type="ECO:0000256" key="1">
    <source>
        <dbReference type="SAM" id="MobiDB-lite"/>
    </source>
</evidence>
<dbReference type="Pfam" id="PF06677">
    <property type="entry name" value="Auto_anti-p27"/>
    <property type="match status" value="1"/>
</dbReference>
<protein>
    <submittedName>
        <fullName evidence="2">Sjoegren syndrome/scleroderma autoantigen 1</fullName>
    </submittedName>
</protein>
<gene>
    <name evidence="2" type="primary">SSSCA1</name>
    <name evidence="2" type="ORF">FJT64_019995</name>
</gene>
<dbReference type="Proteomes" id="UP000440578">
    <property type="component" value="Unassembled WGS sequence"/>
</dbReference>
<organism evidence="2 3">
    <name type="scientific">Amphibalanus amphitrite</name>
    <name type="common">Striped barnacle</name>
    <name type="synonym">Balanus amphitrite</name>
    <dbReference type="NCBI Taxonomy" id="1232801"/>
    <lineage>
        <taxon>Eukaryota</taxon>
        <taxon>Metazoa</taxon>
        <taxon>Ecdysozoa</taxon>
        <taxon>Arthropoda</taxon>
        <taxon>Crustacea</taxon>
        <taxon>Multicrustacea</taxon>
        <taxon>Cirripedia</taxon>
        <taxon>Thoracica</taxon>
        <taxon>Thoracicalcarea</taxon>
        <taxon>Balanomorpha</taxon>
        <taxon>Balanoidea</taxon>
        <taxon>Balanidae</taxon>
        <taxon>Amphibalaninae</taxon>
        <taxon>Amphibalanus</taxon>
    </lineage>
</organism>
<dbReference type="InterPro" id="IPR009563">
    <property type="entry name" value="SSSCA1"/>
</dbReference>
<dbReference type="PANTHER" id="PTHR16537:SF1">
    <property type="entry name" value="PROTEIN ZNRD2"/>
    <property type="match status" value="1"/>
</dbReference>
<dbReference type="OrthoDB" id="28939at2759"/>
<dbReference type="AlphaFoldDB" id="A0A6A4WYD3"/>
<evidence type="ECO:0000313" key="2">
    <source>
        <dbReference type="EMBL" id="KAF0308824.1"/>
    </source>
</evidence>
<sequence length="161" mass="16994">MDDDMEWTPPTEAEMKVIQAKRERADKISNLMGSYLLKGYKMLNETCPKCTTIYLRDKQDELYCVACVEVDTDTEKDNPAAVSSPAAAAGASSAPPADAEDERALSAAAAAVRAKLSWAAGQLESASSVESSLQLVGLIRACADALQALRSPAAAQQSPGV</sequence>
<dbReference type="PANTHER" id="PTHR16537">
    <property type="entry name" value="SJOEGREN SYNDROME/SCLERODERMA AUTOANTIGEN 1"/>
    <property type="match status" value="1"/>
</dbReference>
<comment type="caution">
    <text evidence="2">The sequence shown here is derived from an EMBL/GenBank/DDBJ whole genome shotgun (WGS) entry which is preliminary data.</text>
</comment>